<dbReference type="Gene3D" id="3.30.420.10">
    <property type="entry name" value="Ribonuclease H-like superfamily/Ribonuclease H"/>
    <property type="match status" value="1"/>
</dbReference>
<proteinExistence type="predicted"/>
<organism evidence="2 3">
    <name type="scientific">Hibiscus sabdariffa</name>
    <name type="common">roselle</name>
    <dbReference type="NCBI Taxonomy" id="183260"/>
    <lineage>
        <taxon>Eukaryota</taxon>
        <taxon>Viridiplantae</taxon>
        <taxon>Streptophyta</taxon>
        <taxon>Embryophyta</taxon>
        <taxon>Tracheophyta</taxon>
        <taxon>Spermatophyta</taxon>
        <taxon>Magnoliopsida</taxon>
        <taxon>eudicotyledons</taxon>
        <taxon>Gunneridae</taxon>
        <taxon>Pentapetalae</taxon>
        <taxon>rosids</taxon>
        <taxon>malvids</taxon>
        <taxon>Malvales</taxon>
        <taxon>Malvaceae</taxon>
        <taxon>Malvoideae</taxon>
        <taxon>Hibiscus</taxon>
    </lineage>
</organism>
<dbReference type="CDD" id="cd06222">
    <property type="entry name" value="RNase_H_like"/>
    <property type="match status" value="1"/>
</dbReference>
<dbReference type="InterPro" id="IPR036397">
    <property type="entry name" value="RNaseH_sf"/>
</dbReference>
<evidence type="ECO:0000313" key="3">
    <source>
        <dbReference type="Proteomes" id="UP001472677"/>
    </source>
</evidence>
<dbReference type="InterPro" id="IPR053151">
    <property type="entry name" value="RNase_H-like"/>
</dbReference>
<feature type="domain" description="RNase H type-1" evidence="1">
    <location>
        <begin position="2"/>
        <end position="110"/>
    </location>
</feature>
<dbReference type="PANTHER" id="PTHR47723">
    <property type="entry name" value="OS05G0353850 PROTEIN"/>
    <property type="match status" value="1"/>
</dbReference>
<comment type="caution">
    <text evidence="2">The sequence shown here is derived from an EMBL/GenBank/DDBJ whole genome shotgun (WGS) entry which is preliminary data.</text>
</comment>
<name>A0ABR2D6P8_9ROSI</name>
<sequence>MGIGSVGGLFCMNNGSWISGFNKTMEIADLLQTEVWGILLGLRLAWENGFEKVLVQSDNKEAIKRLNATKSDSDPCILVRTITKLRNRGWMTDAQWIPREVNKFADRLAKLDNLPNYDVIIFSQPPECLLSLLDFDLLHSL</sequence>
<keyword evidence="3" id="KW-1185">Reference proteome</keyword>
<protein>
    <recommendedName>
        <fullName evidence="1">RNase H type-1 domain-containing protein</fullName>
    </recommendedName>
</protein>
<dbReference type="SUPFAM" id="SSF53098">
    <property type="entry name" value="Ribonuclease H-like"/>
    <property type="match status" value="1"/>
</dbReference>
<dbReference type="InterPro" id="IPR012337">
    <property type="entry name" value="RNaseH-like_sf"/>
</dbReference>
<dbReference type="InterPro" id="IPR044730">
    <property type="entry name" value="RNase_H-like_dom_plant"/>
</dbReference>
<reference evidence="2 3" key="1">
    <citation type="journal article" date="2024" name="G3 (Bethesda)">
        <title>Genome assembly of Hibiscus sabdariffa L. provides insights into metabolisms of medicinal natural products.</title>
        <authorList>
            <person name="Kim T."/>
        </authorList>
    </citation>
    <scope>NUCLEOTIDE SEQUENCE [LARGE SCALE GENOMIC DNA]</scope>
    <source>
        <strain evidence="2">TK-2024</strain>
        <tissue evidence="2">Old leaves</tissue>
    </source>
</reference>
<gene>
    <name evidence="2" type="ORF">V6N12_053140</name>
</gene>
<dbReference type="Proteomes" id="UP001472677">
    <property type="component" value="Unassembled WGS sequence"/>
</dbReference>
<evidence type="ECO:0000259" key="1">
    <source>
        <dbReference type="Pfam" id="PF13456"/>
    </source>
</evidence>
<dbReference type="PANTHER" id="PTHR47723:SF19">
    <property type="entry name" value="POLYNUCLEOTIDYL TRANSFERASE, RIBONUCLEASE H-LIKE SUPERFAMILY PROTEIN"/>
    <property type="match status" value="1"/>
</dbReference>
<dbReference type="EMBL" id="JBBPBM010000034">
    <property type="protein sequence ID" value="KAK8531675.1"/>
    <property type="molecule type" value="Genomic_DNA"/>
</dbReference>
<evidence type="ECO:0000313" key="2">
    <source>
        <dbReference type="EMBL" id="KAK8531675.1"/>
    </source>
</evidence>
<dbReference type="Pfam" id="PF13456">
    <property type="entry name" value="RVT_3"/>
    <property type="match status" value="1"/>
</dbReference>
<accession>A0ABR2D6P8</accession>
<dbReference type="InterPro" id="IPR002156">
    <property type="entry name" value="RNaseH_domain"/>
</dbReference>